<keyword evidence="2" id="KW-1133">Transmembrane helix</keyword>
<evidence type="ECO:0000256" key="2">
    <source>
        <dbReference type="SAM" id="Phobius"/>
    </source>
</evidence>
<dbReference type="Proteomes" id="UP001327560">
    <property type="component" value="Chromosome 4"/>
</dbReference>
<dbReference type="EMBL" id="CP136893">
    <property type="protein sequence ID" value="WOL03134.1"/>
    <property type="molecule type" value="Genomic_DNA"/>
</dbReference>
<organism evidence="3 4">
    <name type="scientific">Canna indica</name>
    <name type="common">Indian-shot</name>
    <dbReference type="NCBI Taxonomy" id="4628"/>
    <lineage>
        <taxon>Eukaryota</taxon>
        <taxon>Viridiplantae</taxon>
        <taxon>Streptophyta</taxon>
        <taxon>Embryophyta</taxon>
        <taxon>Tracheophyta</taxon>
        <taxon>Spermatophyta</taxon>
        <taxon>Magnoliopsida</taxon>
        <taxon>Liliopsida</taxon>
        <taxon>Zingiberales</taxon>
        <taxon>Cannaceae</taxon>
        <taxon>Canna</taxon>
    </lineage>
</organism>
<feature type="region of interest" description="Disordered" evidence="1">
    <location>
        <begin position="61"/>
        <end position="94"/>
    </location>
</feature>
<keyword evidence="4" id="KW-1185">Reference proteome</keyword>
<reference evidence="3 4" key="1">
    <citation type="submission" date="2023-10" db="EMBL/GenBank/DDBJ databases">
        <title>Chromosome-scale genome assembly provides insights into flower coloration mechanisms of Canna indica.</title>
        <authorList>
            <person name="Li C."/>
        </authorList>
    </citation>
    <scope>NUCLEOTIDE SEQUENCE [LARGE SCALE GENOMIC DNA]</scope>
    <source>
        <tissue evidence="3">Flower</tissue>
    </source>
</reference>
<keyword evidence="2" id="KW-0812">Transmembrane</keyword>
<name>A0AAQ3Q9X0_9LILI</name>
<sequence length="152" mass="16450">MGGAPGRCGGHRFSAALTLLFFATVLGKTNFFFFFALFFVKSCFSRYFERLLHAWDWVTRNLSGGGRDEPEAVDGTRAQGESRGSDSAATRRPRLVASELPSSVRAVLPLPARDGGDPSGGAVRAGGVLPRSLAMQMRHQALHAMRPLRVLS</sequence>
<evidence type="ECO:0000256" key="1">
    <source>
        <dbReference type="SAM" id="MobiDB-lite"/>
    </source>
</evidence>
<keyword evidence="2" id="KW-0472">Membrane</keyword>
<evidence type="ECO:0000313" key="3">
    <source>
        <dbReference type="EMBL" id="WOL03134.1"/>
    </source>
</evidence>
<dbReference type="AlphaFoldDB" id="A0AAQ3Q9X0"/>
<proteinExistence type="predicted"/>
<accession>A0AAQ3Q9X0</accession>
<evidence type="ECO:0000313" key="4">
    <source>
        <dbReference type="Proteomes" id="UP001327560"/>
    </source>
</evidence>
<feature type="transmembrane region" description="Helical" evidence="2">
    <location>
        <begin position="15"/>
        <end position="40"/>
    </location>
</feature>
<protein>
    <submittedName>
        <fullName evidence="3">Uncharacterized protein</fullName>
    </submittedName>
</protein>
<gene>
    <name evidence="3" type="ORF">Cni_G11854</name>
</gene>